<evidence type="ECO:0000256" key="2">
    <source>
        <dbReference type="SAM" id="MobiDB-lite"/>
    </source>
</evidence>
<dbReference type="EMBL" id="KZ155778">
    <property type="protein sequence ID" value="OUS47558.1"/>
    <property type="molecule type" value="Genomic_DNA"/>
</dbReference>
<feature type="region of interest" description="Disordered" evidence="2">
    <location>
        <begin position="1"/>
        <end position="34"/>
    </location>
</feature>
<protein>
    <submittedName>
        <fullName evidence="3">Uncharacterized protein</fullName>
    </submittedName>
</protein>
<sequence>MSVNTTLHTSARVAEMDANPSPSSVDVEGDDDPRCVAHTKDGGRCKKKRSAKHGMYCSQHGKLIKVQEDVERRAREERAREEDEITASTELASKVDAMTKLFEELTTKMEEFKRVVVARDDVLRGNKMNTIRRATRTFLDNGNALISAKETLASSAADVKSACERDEAFRKLLLKSVENERQQKELENAVKEANSRIKKLQISRDGEFMSTSRYREFLRESGIDVEGLDVFHIIACSHGGPDHTHNYLFALGSSFNRQIGDQLDALNCFLAGIEKCNKAVAIARKVAENEELWKHVALRGRSRRVLFTEGIHRNKTGNDLCREGEKLMRDLRTAARNERKRAEVMNS</sequence>
<reference evidence="3" key="1">
    <citation type="submission" date="2017-04" db="EMBL/GenBank/DDBJ databases">
        <title>Population genomics of picophytoplankton unveils novel chromosome hypervariability.</title>
        <authorList>
            <consortium name="DOE Joint Genome Institute"/>
            <person name="Blanc-Mathieu R."/>
            <person name="Krasovec M."/>
            <person name="Hebrard M."/>
            <person name="Yau S."/>
            <person name="Desgranges E."/>
            <person name="Martin J."/>
            <person name="Schackwitz W."/>
            <person name="Kuo A."/>
            <person name="Salin G."/>
            <person name="Donnadieu C."/>
            <person name="Desdevises Y."/>
            <person name="Sanchez-Ferandin S."/>
            <person name="Moreau H."/>
            <person name="Rivals E."/>
            <person name="Grigoriev I.V."/>
            <person name="Grimsley N."/>
            <person name="Eyre-Walker A."/>
            <person name="Piganeau G."/>
        </authorList>
    </citation>
    <scope>NUCLEOTIDE SEQUENCE [LARGE SCALE GENOMIC DNA]</scope>
    <source>
        <strain evidence="3">RCC 1115</strain>
    </source>
</reference>
<proteinExistence type="predicted"/>
<name>A0A1Y5IDB5_OSTTA</name>
<keyword evidence="1" id="KW-0175">Coiled coil</keyword>
<dbReference type="Proteomes" id="UP000195557">
    <property type="component" value="Unassembled WGS sequence"/>
</dbReference>
<feature type="coiled-coil region" evidence="1">
    <location>
        <begin position="174"/>
        <end position="203"/>
    </location>
</feature>
<accession>A0A1Y5IDB5</accession>
<gene>
    <name evidence="3" type="ORF">BE221DRAFT_145166</name>
</gene>
<organism evidence="3">
    <name type="scientific">Ostreococcus tauri</name>
    <name type="common">Marine green alga</name>
    <dbReference type="NCBI Taxonomy" id="70448"/>
    <lineage>
        <taxon>Eukaryota</taxon>
        <taxon>Viridiplantae</taxon>
        <taxon>Chlorophyta</taxon>
        <taxon>Mamiellophyceae</taxon>
        <taxon>Mamiellales</taxon>
        <taxon>Bathycoccaceae</taxon>
        <taxon>Ostreococcus</taxon>
    </lineage>
</organism>
<evidence type="ECO:0000313" key="3">
    <source>
        <dbReference type="EMBL" id="OUS47558.1"/>
    </source>
</evidence>
<dbReference type="AlphaFoldDB" id="A0A1Y5IDB5"/>
<evidence type="ECO:0000256" key="1">
    <source>
        <dbReference type="SAM" id="Coils"/>
    </source>
</evidence>